<organism evidence="1 2">
    <name type="scientific">Hyalomma asiaticum</name>
    <name type="common">Tick</name>
    <dbReference type="NCBI Taxonomy" id="266040"/>
    <lineage>
        <taxon>Eukaryota</taxon>
        <taxon>Metazoa</taxon>
        <taxon>Ecdysozoa</taxon>
        <taxon>Arthropoda</taxon>
        <taxon>Chelicerata</taxon>
        <taxon>Arachnida</taxon>
        <taxon>Acari</taxon>
        <taxon>Parasitiformes</taxon>
        <taxon>Ixodida</taxon>
        <taxon>Ixodoidea</taxon>
        <taxon>Ixodidae</taxon>
        <taxon>Hyalomminae</taxon>
        <taxon>Hyalomma</taxon>
    </lineage>
</organism>
<evidence type="ECO:0000313" key="1">
    <source>
        <dbReference type="EMBL" id="KAH6946848.1"/>
    </source>
</evidence>
<name>A0ACB7TL31_HYAAI</name>
<keyword evidence="2" id="KW-1185">Reference proteome</keyword>
<dbReference type="EMBL" id="CM023481">
    <property type="protein sequence ID" value="KAH6946848.1"/>
    <property type="molecule type" value="Genomic_DNA"/>
</dbReference>
<proteinExistence type="predicted"/>
<dbReference type="Proteomes" id="UP000821845">
    <property type="component" value="Chromosome 1"/>
</dbReference>
<sequence>MDTDSATSSSREFDVEVVGIIDSAEDSSTKLSLDEEDLGDKRKLKHACSTPKSLTTKKEKAQRGQCCAAVVALQPPPKSPATRKAEQVVAK</sequence>
<evidence type="ECO:0000313" key="2">
    <source>
        <dbReference type="Proteomes" id="UP000821845"/>
    </source>
</evidence>
<comment type="caution">
    <text evidence="1">The sequence shown here is derived from an EMBL/GenBank/DDBJ whole genome shotgun (WGS) entry which is preliminary data.</text>
</comment>
<protein>
    <submittedName>
        <fullName evidence="1">Uncharacterized protein</fullName>
    </submittedName>
</protein>
<accession>A0ACB7TL31</accession>
<reference evidence="1" key="1">
    <citation type="submission" date="2020-05" db="EMBL/GenBank/DDBJ databases">
        <title>Large-scale comparative analyses of tick genomes elucidate their genetic diversity and vector capacities.</title>
        <authorList>
            <person name="Jia N."/>
            <person name="Wang J."/>
            <person name="Shi W."/>
            <person name="Du L."/>
            <person name="Sun Y."/>
            <person name="Zhan W."/>
            <person name="Jiang J."/>
            <person name="Wang Q."/>
            <person name="Zhang B."/>
            <person name="Ji P."/>
            <person name="Sakyi L.B."/>
            <person name="Cui X."/>
            <person name="Yuan T."/>
            <person name="Jiang B."/>
            <person name="Yang W."/>
            <person name="Lam T.T.-Y."/>
            <person name="Chang Q."/>
            <person name="Ding S."/>
            <person name="Wang X."/>
            <person name="Zhu J."/>
            <person name="Ruan X."/>
            <person name="Zhao L."/>
            <person name="Wei J."/>
            <person name="Que T."/>
            <person name="Du C."/>
            <person name="Cheng J."/>
            <person name="Dai P."/>
            <person name="Han X."/>
            <person name="Huang E."/>
            <person name="Gao Y."/>
            <person name="Liu J."/>
            <person name="Shao H."/>
            <person name="Ye R."/>
            <person name="Li L."/>
            <person name="Wei W."/>
            <person name="Wang X."/>
            <person name="Wang C."/>
            <person name="Yang T."/>
            <person name="Huo Q."/>
            <person name="Li W."/>
            <person name="Guo W."/>
            <person name="Chen H."/>
            <person name="Zhou L."/>
            <person name="Ni X."/>
            <person name="Tian J."/>
            <person name="Zhou Y."/>
            <person name="Sheng Y."/>
            <person name="Liu T."/>
            <person name="Pan Y."/>
            <person name="Xia L."/>
            <person name="Li J."/>
            <person name="Zhao F."/>
            <person name="Cao W."/>
        </authorList>
    </citation>
    <scope>NUCLEOTIDE SEQUENCE</scope>
    <source>
        <strain evidence="1">Hyas-2018</strain>
    </source>
</reference>
<gene>
    <name evidence="1" type="ORF">HPB50_015637</name>
</gene>